<gene>
    <name evidence="1" type="ORF">P6U19_25690</name>
</gene>
<protein>
    <submittedName>
        <fullName evidence="1">Uncharacterized protein</fullName>
    </submittedName>
</protein>
<sequence>MEAACSECEGDGASDVEALFASQEEAKPPNILAAGTGLKKVEAARSQRDADNAKNGSNKGL</sequence>
<dbReference type="NCBIfam" id="NF041643">
    <property type="entry name" value="EAxFAS_anti"/>
    <property type="match status" value="1"/>
</dbReference>
<dbReference type="RefSeq" id="WP_000386909.1">
    <property type="nucleotide sequence ID" value="NZ_CP040515.1"/>
</dbReference>
<dbReference type="Proteomes" id="UP001216801">
    <property type="component" value="Unassembled WGS sequence"/>
</dbReference>
<name>A0AAJ1K758_9BACI</name>
<dbReference type="EMBL" id="JARPRR010000031">
    <property type="protein sequence ID" value="MDG0955959.1"/>
    <property type="molecule type" value="Genomic_DNA"/>
</dbReference>
<accession>A0AAJ1K758</accession>
<dbReference type="AlphaFoldDB" id="A0AAJ1K758"/>
<reference evidence="1" key="1">
    <citation type="submission" date="2023-03" db="EMBL/GenBank/DDBJ databases">
        <title>Genetic diversity of Bacillus cereus sensu lato isolates from Slovenia.</title>
        <authorList>
            <person name="Abdelli M."/>
        </authorList>
    </citation>
    <scope>NUCLEOTIDE SEQUENCE</scope>
    <source>
        <strain evidence="1">SIBC39</strain>
    </source>
</reference>
<comment type="caution">
    <text evidence="1">The sequence shown here is derived from an EMBL/GenBank/DDBJ whole genome shotgun (WGS) entry which is preliminary data.</text>
</comment>
<evidence type="ECO:0000313" key="1">
    <source>
        <dbReference type="EMBL" id="MDG0955959.1"/>
    </source>
</evidence>
<proteinExistence type="predicted"/>
<organism evidence="1 2">
    <name type="scientific">Bacillus paranthracis</name>
    <dbReference type="NCBI Taxonomy" id="2026186"/>
    <lineage>
        <taxon>Bacteria</taxon>
        <taxon>Bacillati</taxon>
        <taxon>Bacillota</taxon>
        <taxon>Bacilli</taxon>
        <taxon>Bacillales</taxon>
        <taxon>Bacillaceae</taxon>
        <taxon>Bacillus</taxon>
        <taxon>Bacillus cereus group</taxon>
    </lineage>
</organism>
<evidence type="ECO:0000313" key="2">
    <source>
        <dbReference type="Proteomes" id="UP001216801"/>
    </source>
</evidence>